<evidence type="ECO:0000313" key="3">
    <source>
        <dbReference type="Proteomes" id="UP000474159"/>
    </source>
</evidence>
<protein>
    <recommendedName>
        <fullName evidence="4">DUF1311 domain-containing protein</fullName>
    </recommendedName>
</protein>
<evidence type="ECO:0000313" key="2">
    <source>
        <dbReference type="EMBL" id="KAB1080879.1"/>
    </source>
</evidence>
<name>A0A6L3T486_9HYPH</name>
<feature type="chain" id="PRO_5026837005" description="DUF1311 domain-containing protein" evidence="1">
    <location>
        <begin position="26"/>
        <end position="116"/>
    </location>
</feature>
<organism evidence="2 3">
    <name type="scientific">Methylobacterium soli</name>
    <dbReference type="NCBI Taxonomy" id="553447"/>
    <lineage>
        <taxon>Bacteria</taxon>
        <taxon>Pseudomonadati</taxon>
        <taxon>Pseudomonadota</taxon>
        <taxon>Alphaproteobacteria</taxon>
        <taxon>Hyphomicrobiales</taxon>
        <taxon>Methylobacteriaceae</taxon>
        <taxon>Methylobacterium</taxon>
    </lineage>
</organism>
<feature type="signal peptide" evidence="1">
    <location>
        <begin position="1"/>
        <end position="25"/>
    </location>
</feature>
<dbReference type="RefSeq" id="WP_150997497.1">
    <property type="nucleotide sequence ID" value="NZ_BPQY01000449.1"/>
</dbReference>
<dbReference type="EMBL" id="VZZK01000003">
    <property type="protein sequence ID" value="KAB1080879.1"/>
    <property type="molecule type" value="Genomic_DNA"/>
</dbReference>
<keyword evidence="3" id="KW-1185">Reference proteome</keyword>
<gene>
    <name evidence="2" type="ORF">F6X53_04095</name>
</gene>
<reference evidence="2 3" key="1">
    <citation type="submission" date="2019-09" db="EMBL/GenBank/DDBJ databases">
        <title>YIM 48816 draft genome.</title>
        <authorList>
            <person name="Jiang L."/>
        </authorList>
    </citation>
    <scope>NUCLEOTIDE SEQUENCE [LARGE SCALE GENOMIC DNA]</scope>
    <source>
        <strain evidence="2 3">YIM 48816</strain>
    </source>
</reference>
<dbReference type="AlphaFoldDB" id="A0A6L3T486"/>
<dbReference type="Proteomes" id="UP000474159">
    <property type="component" value="Unassembled WGS sequence"/>
</dbReference>
<comment type="caution">
    <text evidence="2">The sequence shown here is derived from an EMBL/GenBank/DDBJ whole genome shotgun (WGS) entry which is preliminary data.</text>
</comment>
<evidence type="ECO:0000256" key="1">
    <source>
        <dbReference type="SAM" id="SignalP"/>
    </source>
</evidence>
<accession>A0A6L3T486</accession>
<evidence type="ECO:0008006" key="4">
    <source>
        <dbReference type="Google" id="ProtNLM"/>
    </source>
</evidence>
<sequence>MRTPLRTLLLVSVTVAASVPSLAEAATAMPQFDTQQICRTTANLGYTDEQDYKSCVADEVGAKKQLASKWTSFPADARFRCSAEAQIGGDPSYVELATCLDLDRDASDTFRGPQVR</sequence>
<proteinExistence type="predicted"/>
<dbReference type="OrthoDB" id="7960860at2"/>
<keyword evidence="1" id="KW-0732">Signal</keyword>